<sequence>MVLRIALLCTEKLPKDRPSMRDIIAMLGEAKPRRKSVCHNGGHNSSKERPIFSTSPVYESQWHCIRPYSKFEQSCCPQSLQQWVRNGVAKIIFQSHSLKIIDVSQNNFIGAFPTGLGMAARLTYVNASSNNFSGFLPEDLGNATLLESLDFRGSYFKAASGSTLHRSDKAKGCYLEPAAAPELAATPEPTITAQKPAPISLFL</sequence>
<dbReference type="AlphaFoldDB" id="A0A1R3JMP0"/>
<name>A0A1R3JMP0_9ROSI</name>
<reference evidence="2" key="1">
    <citation type="submission" date="2013-09" db="EMBL/GenBank/DDBJ databases">
        <title>Corchorus olitorius genome sequencing.</title>
        <authorList>
            <person name="Alam M."/>
            <person name="Haque M.S."/>
            <person name="Islam M.S."/>
            <person name="Emdad E.M."/>
            <person name="Islam M.M."/>
            <person name="Ahmed B."/>
            <person name="Halim A."/>
            <person name="Hossen Q.M.M."/>
            <person name="Hossain M.Z."/>
            <person name="Ahmed R."/>
            <person name="Khan M.M."/>
            <person name="Islam R."/>
            <person name="Rashid M.M."/>
            <person name="Khan S.A."/>
            <person name="Rahman M.S."/>
            <person name="Alam M."/>
            <person name="Yahiya A.S."/>
            <person name="Khan M.S."/>
            <person name="Azam M.S."/>
            <person name="Haque T."/>
            <person name="Lashkar M.Z.H."/>
            <person name="Akhand A.I."/>
            <person name="Morshed G."/>
            <person name="Roy S."/>
            <person name="Uddin K.S."/>
            <person name="Rabeya T."/>
            <person name="Hossain A.S."/>
            <person name="Chowdhury A."/>
            <person name="Snigdha A.R."/>
            <person name="Mortoza M.S."/>
            <person name="Matin S.A."/>
            <person name="Hoque S.M.E."/>
            <person name="Islam M.K."/>
            <person name="Roy D.K."/>
            <person name="Haider R."/>
            <person name="Moosa M.M."/>
            <person name="Elias S.M."/>
            <person name="Hasan A.M."/>
            <person name="Jahan S."/>
            <person name="Shafiuddin M."/>
            <person name="Mahmood N."/>
            <person name="Shommy N.S."/>
        </authorList>
    </citation>
    <scope>NUCLEOTIDE SEQUENCE [LARGE SCALE GENOMIC DNA]</scope>
    <source>
        <strain evidence="2">cv. O-4</strain>
    </source>
</reference>
<dbReference type="EMBL" id="AWUE01015698">
    <property type="protein sequence ID" value="OMO96084.1"/>
    <property type="molecule type" value="Genomic_DNA"/>
</dbReference>
<comment type="caution">
    <text evidence="1">The sequence shown here is derived from an EMBL/GenBank/DDBJ whole genome shotgun (WGS) entry which is preliminary data.</text>
</comment>
<gene>
    <name evidence="1" type="ORF">COLO4_15522</name>
</gene>
<accession>A0A1R3JMP0</accession>
<dbReference type="InterPro" id="IPR050994">
    <property type="entry name" value="At_inactive_RLKs"/>
</dbReference>
<dbReference type="PANTHER" id="PTHR48010:SF58">
    <property type="entry name" value="RECEPTOR PROTEIN KINASE-LIKE PROTEIN ZAR1"/>
    <property type="match status" value="1"/>
</dbReference>
<organism evidence="1 2">
    <name type="scientific">Corchorus olitorius</name>
    <dbReference type="NCBI Taxonomy" id="93759"/>
    <lineage>
        <taxon>Eukaryota</taxon>
        <taxon>Viridiplantae</taxon>
        <taxon>Streptophyta</taxon>
        <taxon>Embryophyta</taxon>
        <taxon>Tracheophyta</taxon>
        <taxon>Spermatophyta</taxon>
        <taxon>Magnoliopsida</taxon>
        <taxon>eudicotyledons</taxon>
        <taxon>Gunneridae</taxon>
        <taxon>Pentapetalae</taxon>
        <taxon>rosids</taxon>
        <taxon>malvids</taxon>
        <taxon>Malvales</taxon>
        <taxon>Malvaceae</taxon>
        <taxon>Grewioideae</taxon>
        <taxon>Apeibeae</taxon>
        <taxon>Corchorus</taxon>
    </lineage>
</organism>
<dbReference type="PANTHER" id="PTHR48010">
    <property type="entry name" value="OS05G0588300 PROTEIN"/>
    <property type="match status" value="1"/>
</dbReference>
<protein>
    <submittedName>
        <fullName evidence="1">Uncharacterized protein</fullName>
    </submittedName>
</protein>
<evidence type="ECO:0000313" key="2">
    <source>
        <dbReference type="Proteomes" id="UP000187203"/>
    </source>
</evidence>
<proteinExistence type="predicted"/>
<keyword evidence="2" id="KW-1185">Reference proteome</keyword>
<dbReference type="InterPro" id="IPR001611">
    <property type="entry name" value="Leu-rich_rpt"/>
</dbReference>
<dbReference type="Pfam" id="PF00560">
    <property type="entry name" value="LRR_1"/>
    <property type="match status" value="1"/>
</dbReference>
<dbReference type="Proteomes" id="UP000187203">
    <property type="component" value="Unassembled WGS sequence"/>
</dbReference>
<evidence type="ECO:0000313" key="1">
    <source>
        <dbReference type="EMBL" id="OMO96084.1"/>
    </source>
</evidence>
<dbReference type="InterPro" id="IPR032675">
    <property type="entry name" value="LRR_dom_sf"/>
</dbReference>
<dbReference type="OrthoDB" id="4062651at2759"/>
<dbReference type="SUPFAM" id="SSF52058">
    <property type="entry name" value="L domain-like"/>
    <property type="match status" value="1"/>
</dbReference>
<dbReference type="STRING" id="93759.A0A1R3JMP0"/>
<dbReference type="Gene3D" id="3.80.10.10">
    <property type="entry name" value="Ribonuclease Inhibitor"/>
    <property type="match status" value="1"/>
</dbReference>